<organism evidence="1 2">
    <name type="scientific">Rhabditophanes sp. KR3021</name>
    <dbReference type="NCBI Taxonomy" id="114890"/>
    <lineage>
        <taxon>Eukaryota</taxon>
        <taxon>Metazoa</taxon>
        <taxon>Ecdysozoa</taxon>
        <taxon>Nematoda</taxon>
        <taxon>Chromadorea</taxon>
        <taxon>Rhabditida</taxon>
        <taxon>Tylenchina</taxon>
        <taxon>Panagrolaimomorpha</taxon>
        <taxon>Strongyloidoidea</taxon>
        <taxon>Alloionematidae</taxon>
        <taxon>Rhabditophanes</taxon>
    </lineage>
</organism>
<reference evidence="2" key="1">
    <citation type="submission" date="2025-08" db="UniProtKB">
        <authorList>
            <consortium name="WormBaseParasite"/>
        </authorList>
    </citation>
    <scope>IDENTIFICATION</scope>
    <source>
        <strain evidence="2">KR3021</strain>
    </source>
</reference>
<sequence>MITTCRSITFLLLLVGAKCLKKTNPVEDKYAETVKKLIATNPYIPSSYPNFTAADIAIDKSERKFLNWNLPTCDLNGPPNSYFHITSDGKIHHHAVRTPSSRCFYRCVDYVTEHVSRFRKWENVRGVAPDCENYDIECRVLGVIKFKDRFIRFRKMETFPQYNVTFTNANYSIEPIKNSYDVYFFIIDSVSKFSSERALKKSVNYFVKQFDGVSMDRLNKVAENSLPNAHAFHLGRRFFETFDIEKGRPKVDSDYHPSTGCRTNLDDKGFINFIYKERKYVTLSTEDYYWSVYHKDGCKGFTRRHADHLSQPWQNRYGMFGNHDGLFGSGFFGRCRWTHHVQLEYFQDYIRAYKNERKFASLWMTRLSHMALDRQSIADGRMKKFFETNKSYLDNAFVFYMSDHGFRIGEYAATHIGEYENDNPFMAMSVPKALRSNEQLMNNLRENSKKHVSHFDTYATLIDIVTEGDRTNFTQLDELDMSTVLNRSSTGQSLLRPINETNRDCYSMGISWQHCLKKLKFRKLEHPSKQTVVTLQNTMASYINLFLKKANLLSRCHKIYINRKKLFKIEYTISEKRELFWKVYGWTTPGDGLFTAVFNEKLELILENMFRINHYEAASKCLPYSIYKQYCTCKDSAAYYLRDAKRKQDAKLG</sequence>
<dbReference type="Proteomes" id="UP000095286">
    <property type="component" value="Unplaced"/>
</dbReference>
<evidence type="ECO:0000313" key="1">
    <source>
        <dbReference type="Proteomes" id="UP000095286"/>
    </source>
</evidence>
<name>A0AC35TI04_9BILA</name>
<protein>
    <submittedName>
        <fullName evidence="2">Sulfatase domain-containing protein</fullName>
    </submittedName>
</protein>
<proteinExistence type="predicted"/>
<evidence type="ECO:0000313" key="2">
    <source>
        <dbReference type="WBParaSite" id="RSKR_0000079900.1"/>
    </source>
</evidence>
<dbReference type="WBParaSite" id="RSKR_0000079900.1">
    <property type="protein sequence ID" value="RSKR_0000079900.1"/>
    <property type="gene ID" value="RSKR_0000079900"/>
</dbReference>
<accession>A0AC35TI04</accession>